<feature type="compositionally biased region" description="Low complexity" evidence="1">
    <location>
        <begin position="424"/>
        <end position="438"/>
    </location>
</feature>
<feature type="region of interest" description="Disordered" evidence="1">
    <location>
        <begin position="422"/>
        <end position="464"/>
    </location>
</feature>
<dbReference type="PANTHER" id="PTHR30121:SF6">
    <property type="entry name" value="SLR6007 PROTEIN"/>
    <property type="match status" value="1"/>
</dbReference>
<feature type="domain" description="Helicase HerA-like C-terminal" evidence="2">
    <location>
        <begin position="10"/>
        <end position="482"/>
    </location>
</feature>
<name>A0A853JQR2_9FIRM</name>
<evidence type="ECO:0000313" key="4">
    <source>
        <dbReference type="Proteomes" id="UP000586254"/>
    </source>
</evidence>
<proteinExistence type="predicted"/>
<feature type="compositionally biased region" description="Basic and acidic residues" evidence="1">
    <location>
        <begin position="439"/>
        <end position="461"/>
    </location>
</feature>
<evidence type="ECO:0000313" key="3">
    <source>
        <dbReference type="EMBL" id="NZA38868.1"/>
    </source>
</evidence>
<evidence type="ECO:0000259" key="2">
    <source>
        <dbReference type="Pfam" id="PF05872"/>
    </source>
</evidence>
<reference evidence="3 4" key="1">
    <citation type="submission" date="2020-07" db="EMBL/GenBank/DDBJ databases">
        <title>Organ Donor 1.</title>
        <authorList>
            <person name="Marsh A.J."/>
            <person name="Azcarate-Peril M.A."/>
        </authorList>
    </citation>
    <scope>NUCLEOTIDE SEQUENCE [LARGE SCALE GENOMIC DNA]</scope>
    <source>
        <strain evidence="3 4">AMC0717</strain>
    </source>
</reference>
<protein>
    <submittedName>
        <fullName evidence="3">DUF853 family protein</fullName>
    </submittedName>
</protein>
<dbReference type="InterPro" id="IPR027417">
    <property type="entry name" value="P-loop_NTPase"/>
</dbReference>
<dbReference type="InterPro" id="IPR033186">
    <property type="entry name" value="HerA_C"/>
</dbReference>
<dbReference type="Pfam" id="PF05872">
    <property type="entry name" value="HerA_C"/>
    <property type="match status" value="1"/>
</dbReference>
<dbReference type="Proteomes" id="UP000586254">
    <property type="component" value="Unassembled WGS sequence"/>
</dbReference>
<dbReference type="PANTHER" id="PTHR30121">
    <property type="entry name" value="UNCHARACTERIZED PROTEIN YJGR-RELATED"/>
    <property type="match status" value="1"/>
</dbReference>
<sequence>MYTDNKIWIAKGEQPVYLLPKMANRHGLVAGATGTGKTITLKVLAESFSDLGVPVFLADVKGDLSGTCEPGTDSEDMQKRIEKFGLGDQFGYKPYPVRFWDLLGKQGHPIRTTISQMGPLLLSRLLNLNDTQSGILNIVFRVADAKKLLLIDIKDLKAMLQYVGNNAKDLKMEYGNISSQSVGAILRAILSLEDQGADQFFGEPALDIMDWIQTDENGRGTINILDCVELIQTPALYSTFLLWLMSDLFEVLPEAGDLDAPKMVFFFDEAHLLFNGAPKVLLEKIEQVVRLIRSKGVGIYFISQSPTDMPDSILSQLGNRIQHALRAYSPSEQKAIKTAAETFRPNPAFKTEEAITDLGTGEALISCLDEEGRPVVVERCFILPPQSHMGPAAQDTRNSLIEQSPFNAKYRDTIDRESAYEDLQQQASAAAAQEAAPAEAEKKPAREAAQRHQKSSFEKAADSALSTIGREVGKSLVRGLFDVLKR</sequence>
<comment type="caution">
    <text evidence="3">The sequence shown here is derived from an EMBL/GenBank/DDBJ whole genome shotgun (WGS) entry which is preliminary data.</text>
</comment>
<dbReference type="AlphaFoldDB" id="A0A853JQR2"/>
<dbReference type="EMBL" id="JACCKS010000013">
    <property type="protein sequence ID" value="NZA38868.1"/>
    <property type="molecule type" value="Genomic_DNA"/>
</dbReference>
<gene>
    <name evidence="3" type="ORF">H0N91_12210</name>
</gene>
<dbReference type="SUPFAM" id="SSF52540">
    <property type="entry name" value="P-loop containing nucleoside triphosphate hydrolases"/>
    <property type="match status" value="1"/>
</dbReference>
<dbReference type="Gene3D" id="3.40.50.300">
    <property type="entry name" value="P-loop containing nucleotide triphosphate hydrolases"/>
    <property type="match status" value="2"/>
</dbReference>
<accession>A0A853JQR2</accession>
<organism evidence="3 4">
    <name type="scientific">Eubacterium callanderi</name>
    <dbReference type="NCBI Taxonomy" id="53442"/>
    <lineage>
        <taxon>Bacteria</taxon>
        <taxon>Bacillati</taxon>
        <taxon>Bacillota</taxon>
        <taxon>Clostridia</taxon>
        <taxon>Eubacteriales</taxon>
        <taxon>Eubacteriaceae</taxon>
        <taxon>Eubacterium</taxon>
    </lineage>
</organism>
<evidence type="ECO:0000256" key="1">
    <source>
        <dbReference type="SAM" id="MobiDB-lite"/>
    </source>
</evidence>
<dbReference type="InterPro" id="IPR051162">
    <property type="entry name" value="T4SS_component"/>
</dbReference>
<dbReference type="RefSeq" id="WP_180493567.1">
    <property type="nucleotide sequence ID" value="NZ_JACCKS010000013.1"/>
</dbReference>